<gene>
    <name evidence="1" type="ORF">HELGO_WM38585</name>
</gene>
<sequence>MNANEALLHLFIDGQFPQMDCPQCENTFMTNVYSVDCSTGNGELSLKCERCKDMLLPDAPKGTTFVLLEKRSLGLEYFCDAMRNYPLTRVPYTRRIGVLSEEDEILPFSIVKLFSDEEPDYRMIYIMERLEHLPEQEVEFFTEHIYGFDWQDESVRHNLIAQIARQYAPELAEDIRSLCRYFREHEDYLSWDLHGDNLMYRPQTNEIVVLDPFVVKVG</sequence>
<evidence type="ECO:0000313" key="1">
    <source>
        <dbReference type="EMBL" id="CAA6811974.1"/>
    </source>
</evidence>
<dbReference type="AlphaFoldDB" id="A0A6S6T0W2"/>
<proteinExistence type="predicted"/>
<dbReference type="EMBL" id="CACVAV010000193">
    <property type="protein sequence ID" value="CAA6811974.1"/>
    <property type="molecule type" value="Genomic_DNA"/>
</dbReference>
<protein>
    <submittedName>
        <fullName evidence="1">Uncharacterized protein</fullName>
    </submittedName>
</protein>
<name>A0A6S6T0W2_9GAMM</name>
<reference evidence="1" key="1">
    <citation type="submission" date="2020-01" db="EMBL/GenBank/DDBJ databases">
        <authorList>
            <person name="Meier V. D."/>
            <person name="Meier V D."/>
        </authorList>
    </citation>
    <scope>NUCLEOTIDE SEQUENCE</scope>
    <source>
        <strain evidence="1">HLG_WM_MAG_08</strain>
    </source>
</reference>
<organism evidence="1">
    <name type="scientific">uncultured Thiotrichaceae bacterium</name>
    <dbReference type="NCBI Taxonomy" id="298394"/>
    <lineage>
        <taxon>Bacteria</taxon>
        <taxon>Pseudomonadati</taxon>
        <taxon>Pseudomonadota</taxon>
        <taxon>Gammaproteobacteria</taxon>
        <taxon>Thiotrichales</taxon>
        <taxon>Thiotrichaceae</taxon>
        <taxon>environmental samples</taxon>
    </lineage>
</organism>
<accession>A0A6S6T0W2</accession>